<proteinExistence type="predicted"/>
<dbReference type="PANTHER" id="PTHR30055">
    <property type="entry name" value="HTH-TYPE TRANSCRIPTIONAL REGULATOR RUTR"/>
    <property type="match status" value="1"/>
</dbReference>
<dbReference type="PROSITE" id="PS50977">
    <property type="entry name" value="HTH_TETR_2"/>
    <property type="match status" value="1"/>
</dbReference>
<gene>
    <name evidence="4" type="ORF">GCM10009831_19570</name>
</gene>
<reference evidence="4 5" key="1">
    <citation type="journal article" date="2019" name="Int. J. Syst. Evol. Microbiol.">
        <title>The Global Catalogue of Microorganisms (GCM) 10K type strain sequencing project: providing services to taxonomists for standard genome sequencing and annotation.</title>
        <authorList>
            <consortium name="The Broad Institute Genomics Platform"/>
            <consortium name="The Broad Institute Genome Sequencing Center for Infectious Disease"/>
            <person name="Wu L."/>
            <person name="Ma J."/>
        </authorList>
    </citation>
    <scope>NUCLEOTIDE SEQUENCE [LARGE SCALE GENOMIC DNA]</scope>
    <source>
        <strain evidence="4 5">JCM 16002</strain>
    </source>
</reference>
<dbReference type="Pfam" id="PF00440">
    <property type="entry name" value="TetR_N"/>
    <property type="match status" value="1"/>
</dbReference>
<sequence length="229" mass="24759">MPHDDPAGSRGDRSGVDRSGADRILDAAISRFGADGVTGTSLKAIAAEAGVSQALILHHFGSKDRLHQACDEHVVRLVRQGKESSMGQGAQLDPLQSLRQIEDSRPLLRYLARTLSEGGDHIAHLIDEMVADAEAYTGAAVEAGLIKPSAHSRERVIVLTLWSLGSLVLHEHMNRLLGVDFLDTDAPPENLAPYMLPIVELFAQGLFEPGTLDRFADAFDTPDGPRKEQ</sequence>
<dbReference type="SUPFAM" id="SSF46689">
    <property type="entry name" value="Homeodomain-like"/>
    <property type="match status" value="1"/>
</dbReference>
<evidence type="ECO:0000259" key="3">
    <source>
        <dbReference type="PROSITE" id="PS50977"/>
    </source>
</evidence>
<dbReference type="RefSeq" id="WP_182659273.1">
    <property type="nucleotide sequence ID" value="NZ_BAAAQG010000009.1"/>
</dbReference>
<dbReference type="Gene3D" id="1.10.357.10">
    <property type="entry name" value="Tetracycline Repressor, domain 2"/>
    <property type="match status" value="1"/>
</dbReference>
<dbReference type="InterPro" id="IPR009057">
    <property type="entry name" value="Homeodomain-like_sf"/>
</dbReference>
<protein>
    <submittedName>
        <fullName evidence="4">TetR family transcriptional regulator</fullName>
    </submittedName>
</protein>
<dbReference type="InterPro" id="IPR001647">
    <property type="entry name" value="HTH_TetR"/>
</dbReference>
<evidence type="ECO:0000256" key="2">
    <source>
        <dbReference type="PROSITE-ProRule" id="PRU00335"/>
    </source>
</evidence>
<evidence type="ECO:0000313" key="5">
    <source>
        <dbReference type="Proteomes" id="UP001500383"/>
    </source>
</evidence>
<accession>A0ABN2IR51</accession>
<dbReference type="InterPro" id="IPR050109">
    <property type="entry name" value="HTH-type_TetR-like_transc_reg"/>
</dbReference>
<dbReference type="Proteomes" id="UP001500383">
    <property type="component" value="Unassembled WGS sequence"/>
</dbReference>
<keyword evidence="5" id="KW-1185">Reference proteome</keyword>
<dbReference type="PANTHER" id="PTHR30055:SF146">
    <property type="entry name" value="HTH-TYPE TRANSCRIPTIONAL DUAL REGULATOR CECR"/>
    <property type="match status" value="1"/>
</dbReference>
<keyword evidence="1 2" id="KW-0238">DNA-binding</keyword>
<dbReference type="Pfam" id="PF17933">
    <property type="entry name" value="TetR_C_25"/>
    <property type="match status" value="1"/>
</dbReference>
<dbReference type="PRINTS" id="PR00455">
    <property type="entry name" value="HTHTETR"/>
</dbReference>
<evidence type="ECO:0000256" key="1">
    <source>
        <dbReference type="ARBA" id="ARBA00023125"/>
    </source>
</evidence>
<name>A0ABN2IR51_9ACTN</name>
<feature type="domain" description="HTH tetR-type" evidence="3">
    <location>
        <begin position="18"/>
        <end position="78"/>
    </location>
</feature>
<evidence type="ECO:0000313" key="4">
    <source>
        <dbReference type="EMBL" id="GAA1710069.1"/>
    </source>
</evidence>
<feature type="DNA-binding region" description="H-T-H motif" evidence="2">
    <location>
        <begin position="41"/>
        <end position="60"/>
    </location>
</feature>
<dbReference type="EMBL" id="BAAAQG010000009">
    <property type="protein sequence ID" value="GAA1710069.1"/>
    <property type="molecule type" value="Genomic_DNA"/>
</dbReference>
<comment type="caution">
    <text evidence="4">The sequence shown here is derived from an EMBL/GenBank/DDBJ whole genome shotgun (WGS) entry which is preliminary data.</text>
</comment>
<dbReference type="InterPro" id="IPR041484">
    <property type="entry name" value="TetR_C_25"/>
</dbReference>
<organism evidence="4 5">
    <name type="scientific">Dietzia cercidiphylli</name>
    <dbReference type="NCBI Taxonomy" id="498199"/>
    <lineage>
        <taxon>Bacteria</taxon>
        <taxon>Bacillati</taxon>
        <taxon>Actinomycetota</taxon>
        <taxon>Actinomycetes</taxon>
        <taxon>Mycobacteriales</taxon>
        <taxon>Dietziaceae</taxon>
        <taxon>Dietzia</taxon>
    </lineage>
</organism>